<name>A0ABY6Q6C2_9GAMM</name>
<dbReference type="Proteomes" id="UP001317963">
    <property type="component" value="Chromosome"/>
</dbReference>
<keyword evidence="1" id="KW-1133">Transmembrane helix</keyword>
<sequence>MVDIHQADSIELFWEIKRAESEAPFFGLITLPFWLDVLAWSITIPSFMVLIAYFCDMRGKGIFKYTPLRFVIVFLLYLIFFTFIFSFRTASNPIIMEYVGLWVIVNLLTFLTFNPSYGYSS</sequence>
<organism evidence="2 3">
    <name type="scientific">Candidatus Paraluminiphilus aquimaris</name>
    <dbReference type="NCBI Taxonomy" id="2518994"/>
    <lineage>
        <taxon>Bacteria</taxon>
        <taxon>Pseudomonadati</taxon>
        <taxon>Pseudomonadota</taxon>
        <taxon>Gammaproteobacteria</taxon>
        <taxon>Cellvibrionales</taxon>
        <taxon>Halieaceae</taxon>
        <taxon>Candidatus Paraluminiphilus</taxon>
    </lineage>
</organism>
<dbReference type="EMBL" id="CP036501">
    <property type="protein sequence ID" value="UZP74421.1"/>
    <property type="molecule type" value="Genomic_DNA"/>
</dbReference>
<accession>A0ABY6Q6C2</accession>
<reference evidence="2 3" key="1">
    <citation type="submission" date="2019-02" db="EMBL/GenBank/DDBJ databases">
        <title>Halieaceae_genomes.</title>
        <authorList>
            <person name="Li S.-H."/>
        </authorList>
    </citation>
    <scope>NUCLEOTIDE SEQUENCE [LARGE SCALE GENOMIC DNA]</scope>
    <source>
        <strain evidence="2 3">JH123</strain>
    </source>
</reference>
<keyword evidence="1" id="KW-0472">Membrane</keyword>
<evidence type="ECO:0000313" key="3">
    <source>
        <dbReference type="Proteomes" id="UP001317963"/>
    </source>
</evidence>
<feature type="transmembrane region" description="Helical" evidence="1">
    <location>
        <begin position="99"/>
        <end position="119"/>
    </location>
</feature>
<feature type="transmembrane region" description="Helical" evidence="1">
    <location>
        <begin position="67"/>
        <end position="87"/>
    </location>
</feature>
<keyword evidence="3" id="KW-1185">Reference proteome</keyword>
<protein>
    <submittedName>
        <fullName evidence="2">Uncharacterized protein</fullName>
    </submittedName>
</protein>
<dbReference type="RefSeq" id="WP_279240864.1">
    <property type="nucleotide sequence ID" value="NZ_CP036501.1"/>
</dbReference>
<evidence type="ECO:0000256" key="1">
    <source>
        <dbReference type="SAM" id="Phobius"/>
    </source>
</evidence>
<feature type="transmembrane region" description="Helical" evidence="1">
    <location>
        <begin position="33"/>
        <end position="55"/>
    </location>
</feature>
<evidence type="ECO:0000313" key="2">
    <source>
        <dbReference type="EMBL" id="UZP74421.1"/>
    </source>
</evidence>
<keyword evidence="1" id="KW-0812">Transmembrane</keyword>
<proteinExistence type="predicted"/>
<gene>
    <name evidence="2" type="ORF">E0F26_06565</name>
</gene>